<keyword evidence="9 11" id="KW-0460">Magnesium</keyword>
<reference evidence="15 16" key="1">
    <citation type="submission" date="2020-07" db="EMBL/GenBank/DDBJ databases">
        <title>Description of Limosilactobacillus balticus sp. nov., Limosilactobacillus agrestis sp. nov., Limosilactobacillus albertensis sp. nov., Limosilactobacillus rudii sp. nov., Limosilactobacillus fastidiosus sp. nov., five novel Limosilactobacillus species isolated from the vertebrate gastrointestinal tract, and proposal of 6 subspecies of Limosilactobacillus reuteri adapted to the gastrointestinal tract of specific vertebrate hosts.</title>
        <authorList>
            <person name="Li F."/>
            <person name="Cheng C."/>
            <person name="Zheng J."/>
            <person name="Quevedo R.M."/>
            <person name="Li J."/>
            <person name="Roos S."/>
            <person name="Gaenzle M.G."/>
            <person name="Walter J."/>
        </authorList>
    </citation>
    <scope>NUCLEOTIDE SEQUENCE [LARGE SCALE GENOMIC DNA]</scope>
    <source>
        <strain evidence="15 16">RRLNB_1_1</strain>
    </source>
</reference>
<dbReference type="GO" id="GO:0000287">
    <property type="term" value="F:magnesium ion binding"/>
    <property type="evidence" value="ECO:0007669"/>
    <property type="project" value="UniProtKB-UniRule"/>
</dbReference>
<feature type="binding site" evidence="11">
    <location>
        <position position="32"/>
    </location>
    <ligand>
        <name>ATP</name>
        <dbReference type="ChEBI" id="CHEBI:30616"/>
    </ligand>
</feature>
<evidence type="ECO:0000256" key="4">
    <source>
        <dbReference type="ARBA" id="ARBA00022695"/>
    </source>
</evidence>
<dbReference type="HAMAP" id="MF_01263">
    <property type="entry name" value="CCA_bact_type3"/>
    <property type="match status" value="1"/>
</dbReference>
<evidence type="ECO:0000256" key="3">
    <source>
        <dbReference type="ARBA" id="ARBA00022694"/>
    </source>
</evidence>
<feature type="binding site" evidence="11">
    <location>
        <position position="165"/>
    </location>
    <ligand>
        <name>ATP</name>
        <dbReference type="ChEBI" id="CHEBI:30616"/>
    </ligand>
</feature>
<keyword evidence="10 11" id="KW-0694">RNA-binding</keyword>
<dbReference type="Gene3D" id="3.30.460.10">
    <property type="entry name" value="Beta Polymerase, domain 2"/>
    <property type="match status" value="1"/>
</dbReference>
<comment type="miscellaneous">
    <text evidence="11">A single active site specifically recognizes both ATP and CTP and is responsible for their addition.</text>
</comment>
<dbReference type="GO" id="GO:0000049">
    <property type="term" value="F:tRNA binding"/>
    <property type="evidence" value="ECO:0007669"/>
    <property type="project" value="UniProtKB-UniRule"/>
</dbReference>
<dbReference type="SUPFAM" id="SSF81301">
    <property type="entry name" value="Nucleotidyltransferase"/>
    <property type="match status" value="1"/>
</dbReference>
<dbReference type="InterPro" id="IPR032810">
    <property type="entry name" value="CCA-adding_enz_C"/>
</dbReference>
<dbReference type="SUPFAM" id="SSF81891">
    <property type="entry name" value="Poly A polymerase C-terminal region-like"/>
    <property type="match status" value="1"/>
</dbReference>
<comment type="catalytic activity">
    <reaction evidence="11">
        <text>a tRNA precursor + 2 CTP + ATP = a tRNA with a 3' CCA end + 3 diphosphate</text>
        <dbReference type="Rhea" id="RHEA:14433"/>
        <dbReference type="Rhea" id="RHEA-COMP:10465"/>
        <dbReference type="Rhea" id="RHEA-COMP:10468"/>
        <dbReference type="ChEBI" id="CHEBI:30616"/>
        <dbReference type="ChEBI" id="CHEBI:33019"/>
        <dbReference type="ChEBI" id="CHEBI:37563"/>
        <dbReference type="ChEBI" id="CHEBI:74896"/>
        <dbReference type="ChEBI" id="CHEBI:83071"/>
        <dbReference type="EC" id="2.7.7.72"/>
    </reaction>
</comment>
<comment type="subunit">
    <text evidence="11">Homodimer.</text>
</comment>
<feature type="binding site" evidence="11">
    <location>
        <position position="159"/>
    </location>
    <ligand>
        <name>ATP</name>
        <dbReference type="ChEBI" id="CHEBI:30616"/>
    </ligand>
</feature>
<dbReference type="PANTHER" id="PTHR46173:SF1">
    <property type="entry name" value="CCA TRNA NUCLEOTIDYLTRANSFERASE 1, MITOCHONDRIAL"/>
    <property type="match status" value="1"/>
</dbReference>
<evidence type="ECO:0000259" key="13">
    <source>
        <dbReference type="Pfam" id="PF12627"/>
    </source>
</evidence>
<feature type="binding site" evidence="11">
    <location>
        <position position="162"/>
    </location>
    <ligand>
        <name>ATP</name>
        <dbReference type="ChEBI" id="CHEBI:30616"/>
    </ligand>
</feature>
<proteinExistence type="inferred from homology"/>
<dbReference type="Pfam" id="PF12627">
    <property type="entry name" value="PolyA_pol_RNAbd"/>
    <property type="match status" value="1"/>
</dbReference>
<organism evidence="15 16">
    <name type="scientific">Limosilactobacillus albertensis</name>
    <dbReference type="NCBI Taxonomy" id="2759752"/>
    <lineage>
        <taxon>Bacteria</taxon>
        <taxon>Bacillati</taxon>
        <taxon>Bacillota</taxon>
        <taxon>Bacilli</taxon>
        <taxon>Lactobacillales</taxon>
        <taxon>Lactobacillaceae</taxon>
        <taxon>Limosilactobacillus</taxon>
    </lineage>
</organism>
<keyword evidence="4 11" id="KW-0548">Nucleotidyltransferase</keyword>
<dbReference type="GO" id="GO:0042245">
    <property type="term" value="P:RNA repair"/>
    <property type="evidence" value="ECO:0007669"/>
    <property type="project" value="UniProtKB-KW"/>
</dbReference>
<dbReference type="Gene3D" id="1.10.246.80">
    <property type="match status" value="1"/>
</dbReference>
<dbReference type="Gene3D" id="1.20.58.560">
    <property type="match status" value="1"/>
</dbReference>
<dbReference type="Gene3D" id="1.10.110.30">
    <property type="match status" value="1"/>
</dbReference>
<sequence length="403" mass="45041">MKIKQLPAIFEPARPVLQKIEAAGYEAYFVGGCVRDTILHDEIHDIDIATSAYPSEIKAIFNHTVDTGIEHGTVMILDHGTGYETTTFRTESGYQDFRRPDKVTFVRSLNEDLQRRDFTINALALREDGEVIDLFNGLADLQKHLIRAVGDPNERFHEDALRMMRAVRFASKLDFVIDAPTLKGIKENAPLLAKIAVERIRVELEKLFLGQNPVAGLKDFIATGLYQYCPGLANTKDQLAILLVLNQWHLENEAQVWAVLSLQLQLDQSEVVKFLKKWKTANDLIAQVKKIIPAVDAIHQRNLTPSIMFRTGDSALHDANQVAKLYGWAIEDSELQKAYQRLPIKSAKDLAIDGKMLITKAGIKPGPVMGKIIQQLTLLVLNGEVANDATTLLSKAQELVKEG</sequence>
<evidence type="ECO:0000256" key="8">
    <source>
        <dbReference type="ARBA" id="ARBA00022840"/>
    </source>
</evidence>
<comment type="catalytic activity">
    <reaction evidence="11">
        <text>a tRNA with a 3' CCA end + 2 CTP + ATP = a tRNA with a 3' CCACCA end + 3 diphosphate</text>
        <dbReference type="Rhea" id="RHEA:76235"/>
        <dbReference type="Rhea" id="RHEA-COMP:10468"/>
        <dbReference type="Rhea" id="RHEA-COMP:18655"/>
        <dbReference type="ChEBI" id="CHEBI:30616"/>
        <dbReference type="ChEBI" id="CHEBI:33019"/>
        <dbReference type="ChEBI" id="CHEBI:37563"/>
        <dbReference type="ChEBI" id="CHEBI:83071"/>
        <dbReference type="ChEBI" id="CHEBI:195187"/>
    </reaction>
</comment>
<dbReference type="EMBL" id="JACIVC010000070">
    <property type="protein sequence ID" value="MBB1070619.1"/>
    <property type="molecule type" value="Genomic_DNA"/>
</dbReference>
<dbReference type="GO" id="GO:0001680">
    <property type="term" value="P:tRNA 3'-terminal CCA addition"/>
    <property type="evidence" value="ECO:0007669"/>
    <property type="project" value="UniProtKB-UniRule"/>
</dbReference>
<dbReference type="Pfam" id="PF01743">
    <property type="entry name" value="PolyA_pol"/>
    <property type="match status" value="1"/>
</dbReference>
<dbReference type="InterPro" id="IPR043519">
    <property type="entry name" value="NT_sf"/>
</dbReference>
<evidence type="ECO:0000256" key="9">
    <source>
        <dbReference type="ARBA" id="ARBA00022842"/>
    </source>
</evidence>
<comment type="caution">
    <text evidence="15">The sequence shown here is derived from an EMBL/GenBank/DDBJ whole genome shotgun (WGS) entry which is preliminary data.</text>
</comment>
<dbReference type="GO" id="GO:0004810">
    <property type="term" value="F:CCA tRNA nucleotidyltransferase activity"/>
    <property type="evidence" value="ECO:0007669"/>
    <property type="project" value="UniProtKB-UniRule"/>
</dbReference>
<feature type="binding site" evidence="11">
    <location>
        <position position="45"/>
    </location>
    <ligand>
        <name>Mg(2+)</name>
        <dbReference type="ChEBI" id="CHEBI:18420"/>
    </ligand>
</feature>
<evidence type="ECO:0000256" key="1">
    <source>
        <dbReference type="ARBA" id="ARBA00001946"/>
    </source>
</evidence>
<comment type="cofactor">
    <cofactor evidence="1 11">
        <name>Mg(2+)</name>
        <dbReference type="ChEBI" id="CHEBI:18420"/>
    </cofactor>
</comment>
<feature type="binding site" evidence="11">
    <location>
        <position position="162"/>
    </location>
    <ligand>
        <name>CTP</name>
        <dbReference type="ChEBI" id="CHEBI:37563"/>
    </ligand>
</feature>
<dbReference type="PANTHER" id="PTHR46173">
    <property type="entry name" value="CCA TRNA NUCLEOTIDYLTRANSFERASE 1, MITOCHONDRIAL"/>
    <property type="match status" value="1"/>
</dbReference>
<feature type="binding site" evidence="11">
    <location>
        <position position="168"/>
    </location>
    <ligand>
        <name>ATP</name>
        <dbReference type="ChEBI" id="CHEBI:30616"/>
    </ligand>
</feature>
<feature type="binding site" evidence="11">
    <location>
        <position position="35"/>
    </location>
    <ligand>
        <name>CTP</name>
        <dbReference type="ChEBI" id="CHEBI:37563"/>
    </ligand>
</feature>
<evidence type="ECO:0000256" key="7">
    <source>
        <dbReference type="ARBA" id="ARBA00022800"/>
    </source>
</evidence>
<dbReference type="InterPro" id="IPR032828">
    <property type="entry name" value="PolyA_RNA-bd"/>
</dbReference>
<evidence type="ECO:0000256" key="11">
    <source>
        <dbReference type="HAMAP-Rule" id="MF_01263"/>
    </source>
</evidence>
<feature type="domain" description="CCA-adding enzyme C-terminal" evidence="14">
    <location>
        <begin position="249"/>
        <end position="395"/>
    </location>
</feature>
<evidence type="ECO:0000259" key="14">
    <source>
        <dbReference type="Pfam" id="PF13735"/>
    </source>
</evidence>
<keyword evidence="6 11" id="KW-0547">Nucleotide-binding</keyword>
<feature type="binding site" evidence="11">
    <location>
        <position position="32"/>
    </location>
    <ligand>
        <name>CTP</name>
        <dbReference type="ChEBI" id="CHEBI:37563"/>
    </ligand>
</feature>
<evidence type="ECO:0000313" key="15">
    <source>
        <dbReference type="EMBL" id="MBB1070619.1"/>
    </source>
</evidence>
<gene>
    <name evidence="11" type="primary">cca</name>
    <name evidence="15" type="ORF">H5S40_10730</name>
</gene>
<feature type="binding site" evidence="11">
    <location>
        <position position="47"/>
    </location>
    <ligand>
        <name>Mg(2+)</name>
        <dbReference type="ChEBI" id="CHEBI:18420"/>
    </ligand>
</feature>
<keyword evidence="7 11" id="KW-0692">RNA repair</keyword>
<evidence type="ECO:0000256" key="5">
    <source>
        <dbReference type="ARBA" id="ARBA00022723"/>
    </source>
</evidence>
<feature type="domain" description="Poly A polymerase head" evidence="12">
    <location>
        <begin position="27"/>
        <end position="147"/>
    </location>
</feature>
<evidence type="ECO:0000259" key="12">
    <source>
        <dbReference type="Pfam" id="PF01743"/>
    </source>
</evidence>
<dbReference type="InterPro" id="IPR023068">
    <property type="entry name" value="CCA-adding_enz_firmicutes"/>
</dbReference>
<comment type="similarity">
    <text evidence="11">Belongs to the tRNA nucleotidyltransferase/poly(A) polymerase family. Bacterial CCA-adding enzyme type 3 subfamily.</text>
</comment>
<feature type="binding site" evidence="11">
    <location>
        <position position="116"/>
    </location>
    <ligand>
        <name>ATP</name>
        <dbReference type="ChEBI" id="CHEBI:30616"/>
    </ligand>
</feature>
<evidence type="ECO:0000256" key="10">
    <source>
        <dbReference type="ARBA" id="ARBA00022884"/>
    </source>
</evidence>
<dbReference type="GO" id="GO:0005524">
    <property type="term" value="F:ATP binding"/>
    <property type="evidence" value="ECO:0007669"/>
    <property type="project" value="UniProtKB-UniRule"/>
</dbReference>
<dbReference type="NCBIfam" id="NF009814">
    <property type="entry name" value="PRK13299.1"/>
    <property type="match status" value="1"/>
</dbReference>
<dbReference type="Proteomes" id="UP000518316">
    <property type="component" value="Unassembled WGS sequence"/>
</dbReference>
<keyword evidence="5 11" id="KW-0479">Metal-binding</keyword>
<feature type="binding site" evidence="11">
    <location>
        <position position="165"/>
    </location>
    <ligand>
        <name>CTP</name>
        <dbReference type="ChEBI" id="CHEBI:37563"/>
    </ligand>
</feature>
<keyword evidence="2 11" id="KW-0808">Transferase</keyword>
<keyword evidence="3 11" id="KW-0819">tRNA processing</keyword>
<feature type="binding site" evidence="11">
    <location>
        <position position="168"/>
    </location>
    <ligand>
        <name>CTP</name>
        <dbReference type="ChEBI" id="CHEBI:37563"/>
    </ligand>
</feature>
<dbReference type="RefSeq" id="WP_182599096.1">
    <property type="nucleotide sequence ID" value="NZ_JACIVC010000070.1"/>
</dbReference>
<dbReference type="InterPro" id="IPR002646">
    <property type="entry name" value="PolA_pol_head_dom"/>
</dbReference>
<feature type="binding site" evidence="11">
    <location>
        <position position="159"/>
    </location>
    <ligand>
        <name>CTP</name>
        <dbReference type="ChEBI" id="CHEBI:37563"/>
    </ligand>
</feature>
<dbReference type="EC" id="2.7.7.72" evidence="11"/>
<comment type="function">
    <text evidence="11">Catalyzes the addition and repair of the essential 3'-terminal CCA sequence in tRNAs without using a nucleic acid template. Adds these three nucleotides in the order of C, C, and A to the tRNA nucleotide-73, using CTP and ATP as substrates and producing inorganic pyrophosphate. tRNA 3'-terminal CCA addition is required both for tRNA processing and repair. Also involved in tRNA surveillance by mediating tandem CCA addition to generate a CCACCA at the 3' terminus of unstable tRNAs. While stable tRNAs receive only 3'-terminal CCA, unstable tRNAs are marked with CCACCA and rapidly degraded.</text>
</comment>
<protein>
    <recommendedName>
        <fullName evidence="11">CCA-adding enzyme</fullName>
        <ecNumber evidence="11">2.7.7.72</ecNumber>
    </recommendedName>
    <alternativeName>
        <fullName evidence="11">CCA tRNA nucleotidyltransferase</fullName>
    </alternativeName>
    <alternativeName>
        <fullName evidence="11">tRNA CCA-pyrophosphorylase</fullName>
    </alternativeName>
    <alternativeName>
        <fullName evidence="11">tRNA adenylyl-/cytidylyl- transferase</fullName>
    </alternativeName>
    <alternativeName>
        <fullName evidence="11">tRNA nucleotidyltransferase</fullName>
    </alternativeName>
    <alternativeName>
        <fullName evidence="11">tRNA-NT</fullName>
    </alternativeName>
</protein>
<keyword evidence="16" id="KW-1185">Reference proteome</keyword>
<dbReference type="Pfam" id="PF13735">
    <property type="entry name" value="tRNA_NucTran2_2"/>
    <property type="match status" value="1"/>
</dbReference>
<evidence type="ECO:0000313" key="16">
    <source>
        <dbReference type="Proteomes" id="UP000518316"/>
    </source>
</evidence>
<accession>A0A7W3Y9C3</accession>
<evidence type="ECO:0000256" key="6">
    <source>
        <dbReference type="ARBA" id="ARBA00022741"/>
    </source>
</evidence>
<evidence type="ECO:0000256" key="2">
    <source>
        <dbReference type="ARBA" id="ARBA00022679"/>
    </source>
</evidence>
<feature type="binding site" evidence="11">
    <location>
        <position position="116"/>
    </location>
    <ligand>
        <name>CTP</name>
        <dbReference type="ChEBI" id="CHEBI:37563"/>
    </ligand>
</feature>
<name>A0A7W3Y9C3_9LACO</name>
<feature type="domain" description="tRNA nucleotidyltransferase/poly(A) polymerase RNA and SrmB- binding" evidence="13">
    <location>
        <begin position="174"/>
        <end position="233"/>
    </location>
</feature>
<dbReference type="InterPro" id="IPR050264">
    <property type="entry name" value="Bact_CCA-adding_enz_type3_sf"/>
</dbReference>
<feature type="binding site" evidence="11">
    <location>
        <position position="35"/>
    </location>
    <ligand>
        <name>ATP</name>
        <dbReference type="ChEBI" id="CHEBI:30616"/>
    </ligand>
</feature>
<keyword evidence="8 11" id="KW-0067">ATP-binding</keyword>
<dbReference type="CDD" id="cd05398">
    <property type="entry name" value="NT_ClassII-CCAase"/>
    <property type="match status" value="1"/>
</dbReference>
<dbReference type="AlphaFoldDB" id="A0A7W3Y9C3"/>